<gene>
    <name evidence="2" type="ORF">J1N35_023489</name>
</gene>
<keyword evidence="3" id="KW-1185">Reference proteome</keyword>
<dbReference type="Proteomes" id="UP000828251">
    <property type="component" value="Unassembled WGS sequence"/>
</dbReference>
<organism evidence="2 3">
    <name type="scientific">Gossypium stocksii</name>
    <dbReference type="NCBI Taxonomy" id="47602"/>
    <lineage>
        <taxon>Eukaryota</taxon>
        <taxon>Viridiplantae</taxon>
        <taxon>Streptophyta</taxon>
        <taxon>Embryophyta</taxon>
        <taxon>Tracheophyta</taxon>
        <taxon>Spermatophyta</taxon>
        <taxon>Magnoliopsida</taxon>
        <taxon>eudicotyledons</taxon>
        <taxon>Gunneridae</taxon>
        <taxon>Pentapetalae</taxon>
        <taxon>rosids</taxon>
        <taxon>malvids</taxon>
        <taxon>Malvales</taxon>
        <taxon>Malvaceae</taxon>
        <taxon>Malvoideae</taxon>
        <taxon>Gossypium</taxon>
    </lineage>
</organism>
<accession>A0A9D3VIQ0</accession>
<evidence type="ECO:0000313" key="3">
    <source>
        <dbReference type="Proteomes" id="UP000828251"/>
    </source>
</evidence>
<proteinExistence type="predicted"/>
<dbReference type="EMBL" id="JAIQCV010000007">
    <property type="protein sequence ID" value="KAH1083728.1"/>
    <property type="molecule type" value="Genomic_DNA"/>
</dbReference>
<dbReference type="AlphaFoldDB" id="A0A9D3VIQ0"/>
<evidence type="ECO:0000313" key="2">
    <source>
        <dbReference type="EMBL" id="KAH1083728.1"/>
    </source>
</evidence>
<evidence type="ECO:0000256" key="1">
    <source>
        <dbReference type="SAM" id="MobiDB-lite"/>
    </source>
</evidence>
<feature type="compositionally biased region" description="Basic residues" evidence="1">
    <location>
        <begin position="55"/>
        <end position="68"/>
    </location>
</feature>
<name>A0A9D3VIQ0_9ROSI</name>
<protein>
    <submittedName>
        <fullName evidence="2">Uncharacterized protein</fullName>
    </submittedName>
</protein>
<feature type="compositionally biased region" description="Basic and acidic residues" evidence="1">
    <location>
        <begin position="39"/>
        <end position="53"/>
    </location>
</feature>
<comment type="caution">
    <text evidence="2">The sequence shown here is derived from an EMBL/GenBank/DDBJ whole genome shotgun (WGS) entry which is preliminary data.</text>
</comment>
<dbReference type="OrthoDB" id="1747237at2759"/>
<feature type="region of interest" description="Disordered" evidence="1">
    <location>
        <begin position="39"/>
        <end position="69"/>
    </location>
</feature>
<sequence length="111" mass="12340">MNEINKTLPQFLSMLWTTESNMKKARPKLILMVRKYKGKEKAKAKAKPKDNGKAKPNKGKGLHRNKKLAKGDVDLRVGNGARVGALVVRTHILPFPSGLGLSLEDCYFLPV</sequence>
<reference evidence="2 3" key="1">
    <citation type="journal article" date="2021" name="Plant Biotechnol. J.">
        <title>Multi-omics assisted identification of the key and species-specific regulatory components of drought-tolerant mechanisms in Gossypium stocksii.</title>
        <authorList>
            <person name="Yu D."/>
            <person name="Ke L."/>
            <person name="Zhang D."/>
            <person name="Wu Y."/>
            <person name="Sun Y."/>
            <person name="Mei J."/>
            <person name="Sun J."/>
            <person name="Sun Y."/>
        </authorList>
    </citation>
    <scope>NUCLEOTIDE SEQUENCE [LARGE SCALE GENOMIC DNA]</scope>
    <source>
        <strain evidence="3">cv. E1</strain>
        <tissue evidence="2">Leaf</tissue>
    </source>
</reference>